<evidence type="ECO:0000256" key="4">
    <source>
        <dbReference type="ARBA" id="ARBA00004752"/>
    </source>
</evidence>
<dbReference type="Gene3D" id="3.30.465.10">
    <property type="match status" value="1"/>
</dbReference>
<protein>
    <recommendedName>
        <fullName evidence="7 20">UDP-N-acetylenolpyruvoylglucosamine reductase</fullName>
        <ecNumber evidence="6 20">1.3.1.98</ecNumber>
    </recommendedName>
    <alternativeName>
        <fullName evidence="18 20">UDP-N-acetylmuramate dehydrogenase</fullName>
    </alternativeName>
</protein>
<dbReference type="Gene3D" id="3.30.43.10">
    <property type="entry name" value="Uridine Diphospho-n-acetylenolpyruvylglucosamine Reductase, domain 2"/>
    <property type="match status" value="1"/>
</dbReference>
<comment type="cofactor">
    <cofactor evidence="1 20">
        <name>FAD</name>
        <dbReference type="ChEBI" id="CHEBI:57692"/>
    </cofactor>
</comment>
<dbReference type="EC" id="1.3.1.98" evidence="6 20"/>
<evidence type="ECO:0000259" key="21">
    <source>
        <dbReference type="PROSITE" id="PS51387"/>
    </source>
</evidence>
<dbReference type="GO" id="GO:0071555">
    <property type="term" value="P:cell wall organization"/>
    <property type="evidence" value="ECO:0007669"/>
    <property type="project" value="UniProtKB-KW"/>
</dbReference>
<dbReference type="InterPro" id="IPR036318">
    <property type="entry name" value="FAD-bd_PCMH-like_sf"/>
</dbReference>
<reference evidence="23" key="1">
    <citation type="submission" date="2016-10" db="EMBL/GenBank/DDBJ databases">
        <authorList>
            <person name="Varghese N."/>
            <person name="Submissions S."/>
        </authorList>
    </citation>
    <scope>NUCLEOTIDE SEQUENCE [LARGE SCALE GENOMIC DNA]</scope>
    <source>
        <strain evidence="23">CGMCC 1.7285</strain>
    </source>
</reference>
<proteinExistence type="inferred from homology"/>
<dbReference type="GO" id="GO:0008360">
    <property type="term" value="P:regulation of cell shape"/>
    <property type="evidence" value="ECO:0007669"/>
    <property type="project" value="UniProtKB-KW"/>
</dbReference>
<evidence type="ECO:0000313" key="22">
    <source>
        <dbReference type="EMBL" id="SFR35975.1"/>
    </source>
</evidence>
<evidence type="ECO:0000256" key="16">
    <source>
        <dbReference type="ARBA" id="ARBA00023306"/>
    </source>
</evidence>
<evidence type="ECO:0000256" key="18">
    <source>
        <dbReference type="ARBA" id="ARBA00031026"/>
    </source>
</evidence>
<comment type="similarity">
    <text evidence="5 20">Belongs to the MurB family.</text>
</comment>
<dbReference type="InterPro" id="IPR011601">
    <property type="entry name" value="MurB_C"/>
</dbReference>
<keyword evidence="13 20" id="KW-0133">Cell shape</keyword>
<name>A0A1I6G1A9_9GAMM</name>
<feature type="active site" evidence="20">
    <location>
        <position position="157"/>
    </location>
</feature>
<comment type="subcellular location">
    <subcellularLocation>
        <location evidence="3 20">Cytoplasm</location>
    </subcellularLocation>
</comment>
<dbReference type="PANTHER" id="PTHR21071">
    <property type="entry name" value="UDP-N-ACETYLENOLPYRUVOYLGLUCOSAMINE REDUCTASE"/>
    <property type="match status" value="1"/>
</dbReference>
<dbReference type="PROSITE" id="PS51387">
    <property type="entry name" value="FAD_PCMH"/>
    <property type="match status" value="1"/>
</dbReference>
<evidence type="ECO:0000256" key="7">
    <source>
        <dbReference type="ARBA" id="ARBA00015188"/>
    </source>
</evidence>
<evidence type="ECO:0000256" key="19">
    <source>
        <dbReference type="ARBA" id="ARBA00048914"/>
    </source>
</evidence>
<evidence type="ECO:0000256" key="2">
    <source>
        <dbReference type="ARBA" id="ARBA00003921"/>
    </source>
</evidence>
<evidence type="ECO:0000256" key="6">
    <source>
        <dbReference type="ARBA" id="ARBA00012518"/>
    </source>
</evidence>
<dbReference type="InterPro" id="IPR006094">
    <property type="entry name" value="Oxid_FAD_bind_N"/>
</dbReference>
<dbReference type="HAMAP" id="MF_00037">
    <property type="entry name" value="MurB"/>
    <property type="match status" value="1"/>
</dbReference>
<keyword evidence="10 20" id="KW-0285">Flavoprotein</keyword>
<keyword evidence="9 20" id="KW-0132">Cell division</keyword>
<feature type="active site" evidence="20">
    <location>
        <position position="321"/>
    </location>
</feature>
<dbReference type="SUPFAM" id="SSF56194">
    <property type="entry name" value="Uridine diphospho-N-Acetylenolpyruvylglucosamine reductase, MurB, C-terminal domain"/>
    <property type="match status" value="1"/>
</dbReference>
<evidence type="ECO:0000256" key="10">
    <source>
        <dbReference type="ARBA" id="ARBA00022630"/>
    </source>
</evidence>
<dbReference type="GO" id="GO:0005829">
    <property type="term" value="C:cytosol"/>
    <property type="evidence" value="ECO:0007669"/>
    <property type="project" value="TreeGrafter"/>
</dbReference>
<accession>A0A1I6G1A9</accession>
<dbReference type="EMBL" id="FOYU01000001">
    <property type="protein sequence ID" value="SFR35975.1"/>
    <property type="molecule type" value="Genomic_DNA"/>
</dbReference>
<dbReference type="InterPro" id="IPR003170">
    <property type="entry name" value="MurB"/>
</dbReference>
<feature type="active site" description="Proton donor" evidence="20">
    <location>
        <position position="225"/>
    </location>
</feature>
<dbReference type="NCBIfam" id="TIGR00179">
    <property type="entry name" value="murB"/>
    <property type="match status" value="1"/>
</dbReference>
<evidence type="ECO:0000256" key="13">
    <source>
        <dbReference type="ARBA" id="ARBA00022960"/>
    </source>
</evidence>
<keyword evidence="14 20" id="KW-0573">Peptidoglycan synthesis</keyword>
<comment type="catalytic activity">
    <reaction evidence="19 20">
        <text>UDP-N-acetyl-alpha-D-muramate + NADP(+) = UDP-N-acetyl-3-O-(1-carboxyvinyl)-alpha-D-glucosamine + NADPH + H(+)</text>
        <dbReference type="Rhea" id="RHEA:12248"/>
        <dbReference type="ChEBI" id="CHEBI:15378"/>
        <dbReference type="ChEBI" id="CHEBI:57783"/>
        <dbReference type="ChEBI" id="CHEBI:58349"/>
        <dbReference type="ChEBI" id="CHEBI:68483"/>
        <dbReference type="ChEBI" id="CHEBI:70757"/>
        <dbReference type="EC" id="1.3.1.98"/>
    </reaction>
</comment>
<evidence type="ECO:0000256" key="11">
    <source>
        <dbReference type="ARBA" id="ARBA00022827"/>
    </source>
</evidence>
<comment type="pathway">
    <text evidence="4 20">Cell wall biogenesis; peptidoglycan biosynthesis.</text>
</comment>
<evidence type="ECO:0000256" key="15">
    <source>
        <dbReference type="ARBA" id="ARBA00023002"/>
    </source>
</evidence>
<comment type="function">
    <text evidence="2 20">Cell wall formation.</text>
</comment>
<evidence type="ECO:0000256" key="14">
    <source>
        <dbReference type="ARBA" id="ARBA00022984"/>
    </source>
</evidence>
<dbReference type="AlphaFoldDB" id="A0A1I6G1A9"/>
<dbReference type="InterPro" id="IPR016167">
    <property type="entry name" value="FAD-bd_PCMH_sub1"/>
</dbReference>
<keyword evidence="12 20" id="KW-0521">NADP</keyword>
<dbReference type="Gene3D" id="3.90.78.10">
    <property type="entry name" value="UDP-N-acetylenolpyruvoylglucosamine reductase, C-terminal domain"/>
    <property type="match status" value="1"/>
</dbReference>
<evidence type="ECO:0000256" key="17">
    <source>
        <dbReference type="ARBA" id="ARBA00023316"/>
    </source>
</evidence>
<dbReference type="RefSeq" id="WP_092854069.1">
    <property type="nucleotide sequence ID" value="NZ_FOYU01000001.1"/>
</dbReference>
<dbReference type="Pfam" id="PF02873">
    <property type="entry name" value="MurB_C"/>
    <property type="match status" value="1"/>
</dbReference>
<dbReference type="InterPro" id="IPR016169">
    <property type="entry name" value="FAD-bd_PCMH_sub2"/>
</dbReference>
<keyword evidence="17 20" id="KW-0961">Cell wall biogenesis/degradation</keyword>
<dbReference type="InterPro" id="IPR016166">
    <property type="entry name" value="FAD-bd_PCMH"/>
</dbReference>
<evidence type="ECO:0000256" key="1">
    <source>
        <dbReference type="ARBA" id="ARBA00001974"/>
    </source>
</evidence>
<evidence type="ECO:0000256" key="5">
    <source>
        <dbReference type="ARBA" id="ARBA00010485"/>
    </source>
</evidence>
<dbReference type="GO" id="GO:0008762">
    <property type="term" value="F:UDP-N-acetylmuramate dehydrogenase activity"/>
    <property type="evidence" value="ECO:0007669"/>
    <property type="project" value="UniProtKB-UniRule"/>
</dbReference>
<evidence type="ECO:0000256" key="20">
    <source>
        <dbReference type="HAMAP-Rule" id="MF_00037"/>
    </source>
</evidence>
<feature type="domain" description="FAD-binding PCMH-type" evidence="21">
    <location>
        <begin position="18"/>
        <end position="180"/>
    </location>
</feature>
<evidence type="ECO:0000313" key="23">
    <source>
        <dbReference type="Proteomes" id="UP000199424"/>
    </source>
</evidence>
<dbReference type="UniPathway" id="UPA00219"/>
<gene>
    <name evidence="20" type="primary">murB</name>
    <name evidence="22" type="ORF">SAMN04488070_0002</name>
</gene>
<keyword evidence="8 20" id="KW-0963">Cytoplasm</keyword>
<evidence type="ECO:0000256" key="3">
    <source>
        <dbReference type="ARBA" id="ARBA00004496"/>
    </source>
</evidence>
<evidence type="ECO:0000256" key="9">
    <source>
        <dbReference type="ARBA" id="ARBA00022618"/>
    </source>
</evidence>
<evidence type="ECO:0000256" key="8">
    <source>
        <dbReference type="ARBA" id="ARBA00022490"/>
    </source>
</evidence>
<keyword evidence="16 20" id="KW-0131">Cell cycle</keyword>
<sequence>MNEIETFYDLSTLHTFRLPAKAENILFLTQQEQLTEIPADAYVIGGGSNTIFLNDFKKPLVCVRITGIEIVEADDHWNVKVGAGENWHELVLCLNDKGINGLENLALIPGTVGAAPVQNIGAYGREVAEFITNVTAWDRRQHKVVNFKPIDCKFGYRDSIFKQNPMRWVILKVEFSMPKAWQPELSYGELKALDSPVLPTDILNKVIAIRSAKLPDPAITPNAGSFFKNPIIARAHFAELLQHFPTIPHFDTPNGDIKIAAGWLIDNLNLKGFAIGGAAVHTKQALVLVNSGNAIGKDVLELARHIQALVFKNYGIKLEAEVRLLDEKGLVSL</sequence>
<dbReference type="GO" id="GO:0009252">
    <property type="term" value="P:peptidoglycan biosynthetic process"/>
    <property type="evidence" value="ECO:0007669"/>
    <property type="project" value="UniProtKB-UniRule"/>
</dbReference>
<keyword evidence="15 20" id="KW-0560">Oxidoreductase</keyword>
<dbReference type="GO" id="GO:0071949">
    <property type="term" value="F:FAD binding"/>
    <property type="evidence" value="ECO:0007669"/>
    <property type="project" value="InterPro"/>
</dbReference>
<dbReference type="GO" id="GO:0051301">
    <property type="term" value="P:cell division"/>
    <property type="evidence" value="ECO:0007669"/>
    <property type="project" value="UniProtKB-KW"/>
</dbReference>
<dbReference type="NCBIfam" id="NF000755">
    <property type="entry name" value="PRK00046.1"/>
    <property type="match status" value="1"/>
</dbReference>
<dbReference type="SUPFAM" id="SSF56176">
    <property type="entry name" value="FAD-binding/transporter-associated domain-like"/>
    <property type="match status" value="1"/>
</dbReference>
<keyword evidence="23" id="KW-1185">Reference proteome</keyword>
<evidence type="ECO:0000256" key="12">
    <source>
        <dbReference type="ARBA" id="ARBA00022857"/>
    </source>
</evidence>
<dbReference type="Proteomes" id="UP000199424">
    <property type="component" value="Unassembled WGS sequence"/>
</dbReference>
<dbReference type="PANTHER" id="PTHR21071:SF4">
    <property type="entry name" value="UDP-N-ACETYLENOLPYRUVOYLGLUCOSAMINE REDUCTASE"/>
    <property type="match status" value="1"/>
</dbReference>
<dbReference type="InterPro" id="IPR036635">
    <property type="entry name" value="MurB_C_sf"/>
</dbReference>
<dbReference type="Pfam" id="PF01565">
    <property type="entry name" value="FAD_binding_4"/>
    <property type="match status" value="1"/>
</dbReference>
<organism evidence="22 23">
    <name type="scientific">Pseudidiomarina maritima</name>
    <dbReference type="NCBI Taxonomy" id="519453"/>
    <lineage>
        <taxon>Bacteria</taxon>
        <taxon>Pseudomonadati</taxon>
        <taxon>Pseudomonadota</taxon>
        <taxon>Gammaproteobacteria</taxon>
        <taxon>Alteromonadales</taxon>
        <taxon>Idiomarinaceae</taxon>
        <taxon>Pseudidiomarina</taxon>
    </lineage>
</organism>
<keyword evidence="11 20" id="KW-0274">FAD</keyword>